<dbReference type="InterPro" id="IPR047655">
    <property type="entry name" value="Transpos_IS630-like"/>
</dbReference>
<gene>
    <name evidence="3" type="ORF">SAMN05443574_1541</name>
</gene>
<protein>
    <submittedName>
        <fullName evidence="3">Transposase</fullName>
    </submittedName>
</protein>
<dbReference type="InterPro" id="IPR038717">
    <property type="entry name" value="Tc1-like_DDE_dom"/>
</dbReference>
<feature type="domain" description="Tc1-like transposase DDE" evidence="2">
    <location>
        <begin position="198"/>
        <end position="321"/>
    </location>
</feature>
<dbReference type="GO" id="GO:0003676">
    <property type="term" value="F:nucleic acid binding"/>
    <property type="evidence" value="ECO:0007669"/>
    <property type="project" value="InterPro"/>
</dbReference>
<evidence type="ECO:0000259" key="2">
    <source>
        <dbReference type="Pfam" id="PF13358"/>
    </source>
</evidence>
<dbReference type="Gene3D" id="3.30.420.10">
    <property type="entry name" value="Ribonuclease H-like superfamily/Ribonuclease H"/>
    <property type="match status" value="1"/>
</dbReference>
<dbReference type="NCBIfam" id="NF033545">
    <property type="entry name" value="transpos_IS630"/>
    <property type="match status" value="1"/>
</dbReference>
<reference evidence="3 4" key="1">
    <citation type="submission" date="2016-10" db="EMBL/GenBank/DDBJ databases">
        <authorList>
            <person name="de Groot N.N."/>
        </authorList>
    </citation>
    <scope>NUCLEOTIDE SEQUENCE [LARGE SCALE GENOMIC DNA]</scope>
    <source>
        <strain evidence="3 4">DSM 3756</strain>
    </source>
</reference>
<sequence length="364" mass="42362">MSGDRRLKVEKHLTEEDLDRLLNQTDDEKVSKRLTFVKRLYKGATPTEAADDVGKSESTGNRWLHRWNEGGLGQLTPNFGGGRPPKLDEDEQQRLLELLREGQPWKSQEIQQLLIDEFDVEYHPDYLGKFLRDLGLSYAKPRPKRPHRPENPDEILEERVDDALDEDDQPHNKREGEDEDGWVVEDDICTDGGTVLGFFDASKPQPYDNSRRVWYVDDPHIERELVKTHDSAVGFYALNGESLVTFTENEEKEQICGVLEKIREQNPGKRILLVLDKHGSHRCEYTRKRAHKLGIDLIFIPSGSPHLNPIEQVWKYLKWTMAPIVVENEAEFKNLVQETFEKITKRVSFAKRWCEQFLDFQKLS</sequence>
<dbReference type="Proteomes" id="UP000182573">
    <property type="component" value="Unassembled WGS sequence"/>
</dbReference>
<name>A0A1H3BG30_HALVA</name>
<dbReference type="InterPro" id="IPR036397">
    <property type="entry name" value="RNaseH_sf"/>
</dbReference>
<evidence type="ECO:0000256" key="1">
    <source>
        <dbReference type="SAM" id="MobiDB-lite"/>
    </source>
</evidence>
<dbReference type="RefSeq" id="WP_004517249.1">
    <property type="nucleotide sequence ID" value="NZ_FNOF01000054.1"/>
</dbReference>
<dbReference type="InterPro" id="IPR009057">
    <property type="entry name" value="Homeodomain-like_sf"/>
</dbReference>
<dbReference type="Pfam" id="PF13565">
    <property type="entry name" value="HTH_32"/>
    <property type="match status" value="1"/>
</dbReference>
<dbReference type="SUPFAM" id="SSF46689">
    <property type="entry name" value="Homeodomain-like"/>
    <property type="match status" value="1"/>
</dbReference>
<feature type="region of interest" description="Disordered" evidence="1">
    <location>
        <begin position="162"/>
        <end position="182"/>
    </location>
</feature>
<accession>A0A1H3BG30</accession>
<evidence type="ECO:0000313" key="3">
    <source>
        <dbReference type="EMBL" id="SDX40867.1"/>
    </source>
</evidence>
<evidence type="ECO:0000313" key="4">
    <source>
        <dbReference type="Proteomes" id="UP000182573"/>
    </source>
</evidence>
<dbReference type="AlphaFoldDB" id="A0A1H3BG30"/>
<proteinExistence type="predicted"/>
<organism evidence="3 4">
    <name type="scientific">Haloarcula vallismortis</name>
    <name type="common">Halobacterium vallismortis</name>
    <dbReference type="NCBI Taxonomy" id="28442"/>
    <lineage>
        <taxon>Archaea</taxon>
        <taxon>Methanobacteriati</taxon>
        <taxon>Methanobacteriota</taxon>
        <taxon>Stenosarchaea group</taxon>
        <taxon>Halobacteria</taxon>
        <taxon>Halobacteriales</taxon>
        <taxon>Haloarculaceae</taxon>
        <taxon>Haloarcula</taxon>
    </lineage>
</organism>
<dbReference type="EMBL" id="FNOF01000054">
    <property type="protein sequence ID" value="SDX40867.1"/>
    <property type="molecule type" value="Genomic_DNA"/>
</dbReference>
<dbReference type="STRING" id="28442.SAMN05443574_1541"/>
<dbReference type="Pfam" id="PF13358">
    <property type="entry name" value="DDE_3"/>
    <property type="match status" value="1"/>
</dbReference>